<name>A0ABY9RQ07_9ACTN</name>
<sequence>MTDTTTSPSGSVTAELDFLGALLAFDFIGFAQKGGALDPADPDFGRAVGAGFGIAARRRFPQGASAEEVDGYVAGFLGSLEAGAEDFDAAYLAELIAAALRDTAPAVEHPDPRATVQARLVLTLRMVRELGLGPDEQRELLAEAAARLTAA</sequence>
<keyword evidence="2" id="KW-1185">Reference proteome</keyword>
<protein>
    <recommendedName>
        <fullName evidence="3">Co-chaperone DjlA N-terminal domain-containing protein</fullName>
    </recommendedName>
</protein>
<dbReference type="EMBL" id="CP133762">
    <property type="protein sequence ID" value="WMX44276.1"/>
    <property type="molecule type" value="Genomic_DNA"/>
</dbReference>
<reference evidence="1 2" key="1">
    <citation type="submission" date="2023-09" db="EMBL/GenBank/DDBJ databases">
        <title>Complete genome of Streptomyces roseicoloratus T14.</title>
        <authorList>
            <person name="Bashizi T."/>
            <person name="Kim M.-J."/>
            <person name="Lee G."/>
            <person name="Tagele S.B."/>
            <person name="Shin J.-H."/>
        </authorList>
    </citation>
    <scope>NUCLEOTIDE SEQUENCE [LARGE SCALE GENOMIC DNA]</scope>
    <source>
        <strain evidence="1 2">T14</strain>
    </source>
</reference>
<dbReference type="Proteomes" id="UP001250858">
    <property type="component" value="Chromosome"/>
</dbReference>
<organism evidence="1 2">
    <name type="scientific">Streptomyces roseicoloratus</name>
    <dbReference type="NCBI Taxonomy" id="2508722"/>
    <lineage>
        <taxon>Bacteria</taxon>
        <taxon>Bacillati</taxon>
        <taxon>Actinomycetota</taxon>
        <taxon>Actinomycetes</taxon>
        <taxon>Kitasatosporales</taxon>
        <taxon>Streptomycetaceae</taxon>
        <taxon>Streptomyces</taxon>
    </lineage>
</organism>
<evidence type="ECO:0008006" key="3">
    <source>
        <dbReference type="Google" id="ProtNLM"/>
    </source>
</evidence>
<accession>A0ABY9RQ07</accession>
<evidence type="ECO:0000313" key="1">
    <source>
        <dbReference type="EMBL" id="WMX44276.1"/>
    </source>
</evidence>
<dbReference type="RefSeq" id="WP_128984208.1">
    <property type="nucleotide sequence ID" value="NZ_CP133762.1"/>
</dbReference>
<evidence type="ECO:0000313" key="2">
    <source>
        <dbReference type="Proteomes" id="UP001250858"/>
    </source>
</evidence>
<proteinExistence type="predicted"/>
<gene>
    <name evidence="1" type="ORF">RGF97_04615</name>
</gene>